<dbReference type="AlphaFoldDB" id="A0A0E9U4N0"/>
<evidence type="ECO:0000256" key="1">
    <source>
        <dbReference type="SAM" id="MobiDB-lite"/>
    </source>
</evidence>
<reference evidence="2" key="1">
    <citation type="submission" date="2014-11" db="EMBL/GenBank/DDBJ databases">
        <authorList>
            <person name="Amaro Gonzalez C."/>
        </authorList>
    </citation>
    <scope>NUCLEOTIDE SEQUENCE</scope>
</reference>
<evidence type="ECO:0000313" key="2">
    <source>
        <dbReference type="EMBL" id="JAH60854.1"/>
    </source>
</evidence>
<accession>A0A0E9U4N0</accession>
<reference evidence="2" key="2">
    <citation type="journal article" date="2015" name="Fish Shellfish Immunol.">
        <title>Early steps in the European eel (Anguilla anguilla)-Vibrio vulnificus interaction in the gills: Role of the RtxA13 toxin.</title>
        <authorList>
            <person name="Callol A."/>
            <person name="Pajuelo D."/>
            <person name="Ebbesson L."/>
            <person name="Teles M."/>
            <person name="MacKenzie S."/>
            <person name="Amaro C."/>
        </authorList>
    </citation>
    <scope>NUCLEOTIDE SEQUENCE</scope>
</reference>
<name>A0A0E9U4N0_ANGAN</name>
<feature type="region of interest" description="Disordered" evidence="1">
    <location>
        <begin position="1"/>
        <end position="58"/>
    </location>
</feature>
<sequence>MKSTNSSIPDQLGRVRRTQTMNLRTCGSRGPLTRPPTSCPESCGGLKSCPSRRRRSAH</sequence>
<proteinExistence type="predicted"/>
<dbReference type="EMBL" id="GBXM01047723">
    <property type="protein sequence ID" value="JAH60854.1"/>
    <property type="molecule type" value="Transcribed_RNA"/>
</dbReference>
<protein>
    <submittedName>
        <fullName evidence="2">Uncharacterized protein</fullName>
    </submittedName>
</protein>
<organism evidence="2">
    <name type="scientific">Anguilla anguilla</name>
    <name type="common">European freshwater eel</name>
    <name type="synonym">Muraena anguilla</name>
    <dbReference type="NCBI Taxonomy" id="7936"/>
    <lineage>
        <taxon>Eukaryota</taxon>
        <taxon>Metazoa</taxon>
        <taxon>Chordata</taxon>
        <taxon>Craniata</taxon>
        <taxon>Vertebrata</taxon>
        <taxon>Euteleostomi</taxon>
        <taxon>Actinopterygii</taxon>
        <taxon>Neopterygii</taxon>
        <taxon>Teleostei</taxon>
        <taxon>Anguilliformes</taxon>
        <taxon>Anguillidae</taxon>
        <taxon>Anguilla</taxon>
    </lineage>
</organism>